<evidence type="ECO:0000256" key="1">
    <source>
        <dbReference type="SAM" id="MobiDB-lite"/>
    </source>
</evidence>
<reference evidence="2" key="1">
    <citation type="submission" date="2014-12" db="EMBL/GenBank/DDBJ databases">
        <title>Insight into the proteome of Arion vulgaris.</title>
        <authorList>
            <person name="Aradska J."/>
            <person name="Bulat T."/>
            <person name="Smidak R."/>
            <person name="Sarate P."/>
            <person name="Gangsoo J."/>
            <person name="Sialana F."/>
            <person name="Bilban M."/>
            <person name="Lubec G."/>
        </authorList>
    </citation>
    <scope>NUCLEOTIDE SEQUENCE</scope>
    <source>
        <tissue evidence="2">Skin</tissue>
    </source>
</reference>
<feature type="region of interest" description="Disordered" evidence="1">
    <location>
        <begin position="24"/>
        <end position="55"/>
    </location>
</feature>
<evidence type="ECO:0000313" key="2">
    <source>
        <dbReference type="EMBL" id="CEK79815.1"/>
    </source>
</evidence>
<name>A0A0B7AIQ5_9EUPU</name>
<dbReference type="AlphaFoldDB" id="A0A0B7AIQ5"/>
<gene>
    <name evidence="2" type="primary">ORF117640</name>
</gene>
<organism evidence="2">
    <name type="scientific">Arion vulgaris</name>
    <dbReference type="NCBI Taxonomy" id="1028688"/>
    <lineage>
        <taxon>Eukaryota</taxon>
        <taxon>Metazoa</taxon>
        <taxon>Spiralia</taxon>
        <taxon>Lophotrochozoa</taxon>
        <taxon>Mollusca</taxon>
        <taxon>Gastropoda</taxon>
        <taxon>Heterobranchia</taxon>
        <taxon>Euthyneura</taxon>
        <taxon>Panpulmonata</taxon>
        <taxon>Eupulmonata</taxon>
        <taxon>Stylommatophora</taxon>
        <taxon>Helicina</taxon>
        <taxon>Arionoidea</taxon>
        <taxon>Arionidae</taxon>
        <taxon>Arion</taxon>
    </lineage>
</organism>
<protein>
    <submittedName>
        <fullName evidence="2">Uncharacterized protein</fullName>
    </submittedName>
</protein>
<sequence length="55" mass="6201">MCMRCLSPVVRIQCQCSDIPTVPTVQRPKHRHDSQATTDKYHISSNSVINVKHGP</sequence>
<proteinExistence type="predicted"/>
<accession>A0A0B7AIQ5</accession>
<feature type="compositionally biased region" description="Polar residues" evidence="1">
    <location>
        <begin position="35"/>
        <end position="49"/>
    </location>
</feature>
<dbReference type="EMBL" id="HACG01032950">
    <property type="protein sequence ID" value="CEK79815.1"/>
    <property type="molecule type" value="Transcribed_RNA"/>
</dbReference>